<name>A0ABZ1T0F7_9ACTN</name>
<dbReference type="Pfam" id="PF19505">
    <property type="entry name" value="DUF6039"/>
    <property type="match status" value="1"/>
</dbReference>
<dbReference type="EMBL" id="CP108085">
    <property type="protein sequence ID" value="WUP77858.1"/>
    <property type="molecule type" value="Genomic_DNA"/>
</dbReference>
<feature type="region of interest" description="Disordered" evidence="1">
    <location>
        <begin position="1"/>
        <end position="25"/>
    </location>
</feature>
<evidence type="ECO:0000313" key="2">
    <source>
        <dbReference type="EMBL" id="WUP77858.1"/>
    </source>
</evidence>
<dbReference type="InterPro" id="IPR046102">
    <property type="entry name" value="DUF6039"/>
</dbReference>
<sequence>MSNSTTQTTVPPALHQTSQSPDRVLHSGNAGVIVERVAQIRGGRGGAARKAAREIAEHINAKHAGTATAFVYEETFGVRNRLHWLLHFTSYADYGTLLAMGGPGGDIRGGVFGAHEADVWDELFEAGSVRETVMLPHRWGIFGTATEAMAADSAMSPIVPGEGGLPRFDVRPAQEQTAMPADKTLNSATAGVVMRRTVDFDYRYRAEARVFARTVAENMNLNMDGLATVFLYEEAFGRMDRAHFLIHMRSLDVMYLLMGLDARTDPDAPRASFIQDWISMDKGGGAWDKIIVQGTTRDVLLTPQHWG</sequence>
<feature type="compositionally biased region" description="Polar residues" evidence="1">
    <location>
        <begin position="1"/>
        <end position="21"/>
    </location>
</feature>
<evidence type="ECO:0000256" key="1">
    <source>
        <dbReference type="SAM" id="MobiDB-lite"/>
    </source>
</evidence>
<evidence type="ECO:0000313" key="3">
    <source>
        <dbReference type="Proteomes" id="UP001432011"/>
    </source>
</evidence>
<reference evidence="2" key="1">
    <citation type="submission" date="2022-10" db="EMBL/GenBank/DDBJ databases">
        <title>The complete genomes of actinobacterial strains from the NBC collection.</title>
        <authorList>
            <person name="Joergensen T.S."/>
            <person name="Alvarez Arevalo M."/>
            <person name="Sterndorff E.B."/>
            <person name="Faurdal D."/>
            <person name="Vuksanovic O."/>
            <person name="Mourched A.-S."/>
            <person name="Charusanti P."/>
            <person name="Shaw S."/>
            <person name="Blin K."/>
            <person name="Weber T."/>
        </authorList>
    </citation>
    <scope>NUCLEOTIDE SEQUENCE</scope>
    <source>
        <strain evidence="2">NBC_00254</strain>
    </source>
</reference>
<accession>A0ABZ1T0F7</accession>
<gene>
    <name evidence="2" type="ORF">OG913_12900</name>
</gene>
<protein>
    <submittedName>
        <fullName evidence="2">DUF6039 family protein</fullName>
    </submittedName>
</protein>
<dbReference type="RefSeq" id="WP_142648885.1">
    <property type="nucleotide sequence ID" value="NZ_CP108085.1"/>
</dbReference>
<keyword evidence="3" id="KW-1185">Reference proteome</keyword>
<dbReference type="Proteomes" id="UP001432011">
    <property type="component" value="Chromosome"/>
</dbReference>
<proteinExistence type="predicted"/>
<organism evidence="2 3">
    <name type="scientific">Microbispora hainanensis</name>
    <dbReference type="NCBI Taxonomy" id="568844"/>
    <lineage>
        <taxon>Bacteria</taxon>
        <taxon>Bacillati</taxon>
        <taxon>Actinomycetota</taxon>
        <taxon>Actinomycetes</taxon>
        <taxon>Streptosporangiales</taxon>
        <taxon>Streptosporangiaceae</taxon>
        <taxon>Microbispora</taxon>
    </lineage>
</organism>